<name>A0A9D2M5X2_9FIRM</name>
<gene>
    <name evidence="1" type="ORF">H9945_03080</name>
</gene>
<sequence length="198" mass="20300">MLENPLRAALAETAARRQSAGLAPGPVWSALRRLTVAELLRPGAAGRTDLDGVLSAVCEAARAAARRRPGWFYAAWDEAPCLAVRANLLTAAICAALRGVLALPGARGVLRAETRPGGVLLWFQGGAPAPETQALWARLAQEGGGTAVFGAGAVFTAAVRLPGLPGCAPAAAPATALLLDRYSVLYQFLGPWAAAPDG</sequence>
<evidence type="ECO:0000313" key="2">
    <source>
        <dbReference type="Proteomes" id="UP000886803"/>
    </source>
</evidence>
<organism evidence="1 2">
    <name type="scientific">Candidatus Gemmiger avicola</name>
    <dbReference type="NCBI Taxonomy" id="2838605"/>
    <lineage>
        <taxon>Bacteria</taxon>
        <taxon>Bacillati</taxon>
        <taxon>Bacillota</taxon>
        <taxon>Clostridia</taxon>
        <taxon>Eubacteriales</taxon>
        <taxon>Gemmiger</taxon>
    </lineage>
</organism>
<dbReference type="Proteomes" id="UP000886803">
    <property type="component" value="Unassembled WGS sequence"/>
</dbReference>
<proteinExistence type="predicted"/>
<evidence type="ECO:0000313" key="1">
    <source>
        <dbReference type="EMBL" id="HJB41458.1"/>
    </source>
</evidence>
<accession>A0A9D2M5X2</accession>
<reference evidence="1" key="2">
    <citation type="submission" date="2021-04" db="EMBL/GenBank/DDBJ databases">
        <authorList>
            <person name="Gilroy R."/>
        </authorList>
    </citation>
    <scope>NUCLEOTIDE SEQUENCE</scope>
    <source>
        <strain evidence="1">ChiBcec8-13705</strain>
    </source>
</reference>
<dbReference type="AlphaFoldDB" id="A0A9D2M5X2"/>
<reference evidence="1" key="1">
    <citation type="journal article" date="2021" name="PeerJ">
        <title>Extensive microbial diversity within the chicken gut microbiome revealed by metagenomics and culture.</title>
        <authorList>
            <person name="Gilroy R."/>
            <person name="Ravi A."/>
            <person name="Getino M."/>
            <person name="Pursley I."/>
            <person name="Horton D.L."/>
            <person name="Alikhan N.F."/>
            <person name="Baker D."/>
            <person name="Gharbi K."/>
            <person name="Hall N."/>
            <person name="Watson M."/>
            <person name="Adriaenssens E.M."/>
            <person name="Foster-Nyarko E."/>
            <person name="Jarju S."/>
            <person name="Secka A."/>
            <person name="Antonio M."/>
            <person name="Oren A."/>
            <person name="Chaudhuri R.R."/>
            <person name="La Ragione R."/>
            <person name="Hildebrand F."/>
            <person name="Pallen M.J."/>
        </authorList>
    </citation>
    <scope>NUCLEOTIDE SEQUENCE</scope>
    <source>
        <strain evidence="1">ChiBcec8-13705</strain>
    </source>
</reference>
<protein>
    <submittedName>
        <fullName evidence="1">Uncharacterized protein</fullName>
    </submittedName>
</protein>
<comment type="caution">
    <text evidence="1">The sequence shown here is derived from an EMBL/GenBank/DDBJ whole genome shotgun (WGS) entry which is preliminary data.</text>
</comment>
<dbReference type="EMBL" id="DWYG01000035">
    <property type="protein sequence ID" value="HJB41458.1"/>
    <property type="molecule type" value="Genomic_DNA"/>
</dbReference>